<keyword evidence="3" id="KW-1185">Reference proteome</keyword>
<comment type="caution">
    <text evidence="2">The sequence shown here is derived from an EMBL/GenBank/DDBJ whole genome shotgun (WGS) entry which is preliminary data.</text>
</comment>
<name>A0A6D2IFI1_9BRAS</name>
<dbReference type="Proteomes" id="UP000467841">
    <property type="component" value="Unassembled WGS sequence"/>
</dbReference>
<gene>
    <name evidence="2" type="ORF">MERR_LOCUS12957</name>
</gene>
<organism evidence="2 3">
    <name type="scientific">Microthlaspi erraticum</name>
    <dbReference type="NCBI Taxonomy" id="1685480"/>
    <lineage>
        <taxon>Eukaryota</taxon>
        <taxon>Viridiplantae</taxon>
        <taxon>Streptophyta</taxon>
        <taxon>Embryophyta</taxon>
        <taxon>Tracheophyta</taxon>
        <taxon>Spermatophyta</taxon>
        <taxon>Magnoliopsida</taxon>
        <taxon>eudicotyledons</taxon>
        <taxon>Gunneridae</taxon>
        <taxon>Pentapetalae</taxon>
        <taxon>rosids</taxon>
        <taxon>malvids</taxon>
        <taxon>Brassicales</taxon>
        <taxon>Brassicaceae</taxon>
        <taxon>Coluteocarpeae</taxon>
        <taxon>Microthlaspi</taxon>
    </lineage>
</organism>
<accession>A0A6D2IFI1</accession>
<evidence type="ECO:0000259" key="1">
    <source>
        <dbReference type="Pfam" id="PF10551"/>
    </source>
</evidence>
<reference evidence="2" key="1">
    <citation type="submission" date="2020-01" db="EMBL/GenBank/DDBJ databases">
        <authorList>
            <person name="Mishra B."/>
        </authorList>
    </citation>
    <scope>NUCLEOTIDE SEQUENCE [LARGE SCALE GENOMIC DNA]</scope>
</reference>
<evidence type="ECO:0000313" key="2">
    <source>
        <dbReference type="EMBL" id="CAA7025722.1"/>
    </source>
</evidence>
<dbReference type="OrthoDB" id="1305961at2759"/>
<dbReference type="AlphaFoldDB" id="A0A6D2IFI1"/>
<dbReference type="InterPro" id="IPR018289">
    <property type="entry name" value="MULE_transposase_dom"/>
</dbReference>
<sequence length="393" mass="44937">MSRFAFKVSKSTTKLYEAKCFVDGCKWMCRAAIKNEEKRFFVTKYVKVHTCSVVDRARFRKGCIPRYLGQIFVEQFEIIDEIVPRHIANAIRVMLGLKLHYTISYRALKAAQLFVRGTPEAGYVALPSYLRRVKQSNPGSVIDLVCDDMDQFKYCFLSLYASMLGFQYLRHVIVVDGTHLTGKYGGVLLVAAGQDANFQVFLLAFGIVDAENNESWGWFMTKLQQCFSPHPMHNIVSKFGAKDLMYLVKGAAYAHTLIEYNRCMAALRAAKQELANYLEETDPKLWFRIHFSGDRYNIKTSNITESINSALKRAKGFPIPYLLQFIREKLGIWFTKRREDTLSLQTPYSKGVEYLLDVCSHYAESFTVEHIDVWNFNVIGGEGPSTVNLENGS</sequence>
<dbReference type="EMBL" id="CACVBM020001032">
    <property type="protein sequence ID" value="CAA7025722.1"/>
    <property type="molecule type" value="Genomic_DNA"/>
</dbReference>
<proteinExistence type="predicted"/>
<dbReference type="Pfam" id="PF10551">
    <property type="entry name" value="MULE"/>
    <property type="match status" value="1"/>
</dbReference>
<dbReference type="PANTHER" id="PTHR31973">
    <property type="entry name" value="POLYPROTEIN, PUTATIVE-RELATED"/>
    <property type="match status" value="1"/>
</dbReference>
<dbReference type="PANTHER" id="PTHR31973:SF187">
    <property type="entry name" value="MUTATOR TRANSPOSASE MUDRA PROTEIN"/>
    <property type="match status" value="1"/>
</dbReference>
<protein>
    <recommendedName>
        <fullName evidence="1">MULE transposase domain-containing protein</fullName>
    </recommendedName>
</protein>
<evidence type="ECO:0000313" key="3">
    <source>
        <dbReference type="Proteomes" id="UP000467841"/>
    </source>
</evidence>
<feature type="domain" description="MULE transposase" evidence="1">
    <location>
        <begin position="172"/>
        <end position="231"/>
    </location>
</feature>